<dbReference type="Gramene" id="KCW88572">
    <property type="protein sequence ID" value="KCW88572"/>
    <property type="gene ID" value="EUGRSUZ_A00952"/>
</dbReference>
<evidence type="ECO:0000313" key="1">
    <source>
        <dbReference type="EMBL" id="KCW88572.1"/>
    </source>
</evidence>
<reference evidence="1" key="1">
    <citation type="submission" date="2013-07" db="EMBL/GenBank/DDBJ databases">
        <title>The genome of Eucalyptus grandis.</title>
        <authorList>
            <person name="Schmutz J."/>
            <person name="Hayes R."/>
            <person name="Myburg A."/>
            <person name="Tuskan G."/>
            <person name="Grattapaglia D."/>
            <person name="Rokhsar D.S."/>
        </authorList>
    </citation>
    <scope>NUCLEOTIDE SEQUENCE</scope>
    <source>
        <tissue evidence="1">Leaf extractions</tissue>
    </source>
</reference>
<organism evidence="1">
    <name type="scientific">Eucalyptus grandis</name>
    <name type="common">Flooded gum</name>
    <dbReference type="NCBI Taxonomy" id="71139"/>
    <lineage>
        <taxon>Eukaryota</taxon>
        <taxon>Viridiplantae</taxon>
        <taxon>Streptophyta</taxon>
        <taxon>Embryophyta</taxon>
        <taxon>Tracheophyta</taxon>
        <taxon>Spermatophyta</taxon>
        <taxon>Magnoliopsida</taxon>
        <taxon>eudicotyledons</taxon>
        <taxon>Gunneridae</taxon>
        <taxon>Pentapetalae</taxon>
        <taxon>rosids</taxon>
        <taxon>malvids</taxon>
        <taxon>Myrtales</taxon>
        <taxon>Myrtaceae</taxon>
        <taxon>Myrtoideae</taxon>
        <taxon>Eucalypteae</taxon>
        <taxon>Eucalyptus</taxon>
    </lineage>
</organism>
<proteinExistence type="predicted"/>
<dbReference type="InParanoid" id="A0A059DDC4"/>
<dbReference type="AlphaFoldDB" id="A0A059DDC4"/>
<dbReference type="EMBL" id="KK198753">
    <property type="protein sequence ID" value="KCW88572.1"/>
    <property type="molecule type" value="Genomic_DNA"/>
</dbReference>
<accession>A0A059DDC4</accession>
<sequence>MDEGSIKRAETLMIQNSRIPMLCFNCFLFQHQHYLKPIVTSNTEDASVLFRQTINIRCKTISWCQSMRR</sequence>
<gene>
    <name evidence="1" type="ORF">EUGRSUZ_A00952</name>
</gene>
<name>A0A059DDC4_EUCGR</name>
<protein>
    <submittedName>
        <fullName evidence="1">Uncharacterized protein</fullName>
    </submittedName>
</protein>